<dbReference type="Proteomes" id="UP001153714">
    <property type="component" value="Chromosome 20"/>
</dbReference>
<dbReference type="OrthoDB" id="7234944at2759"/>
<dbReference type="EMBL" id="OU893351">
    <property type="protein sequence ID" value="CAG9790031.1"/>
    <property type="molecule type" value="Genomic_DNA"/>
</dbReference>
<evidence type="ECO:0000313" key="3">
    <source>
        <dbReference type="Proteomes" id="UP001153714"/>
    </source>
</evidence>
<name>A0A9N9R5N1_9NEOP</name>
<reference evidence="2" key="1">
    <citation type="submission" date="2021-12" db="EMBL/GenBank/DDBJ databases">
        <authorList>
            <person name="King R."/>
        </authorList>
    </citation>
    <scope>NUCLEOTIDE SEQUENCE</scope>
</reference>
<gene>
    <name evidence="2" type="ORF">DIATSA_LOCUS7721</name>
</gene>
<evidence type="ECO:0000313" key="2">
    <source>
        <dbReference type="EMBL" id="CAG9790031.1"/>
    </source>
</evidence>
<dbReference type="SUPFAM" id="SSF101898">
    <property type="entry name" value="NHL repeat"/>
    <property type="match status" value="1"/>
</dbReference>
<protein>
    <recommendedName>
        <fullName evidence="4">Ommochrome-binding protein-like</fullName>
    </recommendedName>
</protein>
<organism evidence="2 3">
    <name type="scientific">Diatraea saccharalis</name>
    <name type="common">sugarcane borer</name>
    <dbReference type="NCBI Taxonomy" id="40085"/>
    <lineage>
        <taxon>Eukaryota</taxon>
        <taxon>Metazoa</taxon>
        <taxon>Ecdysozoa</taxon>
        <taxon>Arthropoda</taxon>
        <taxon>Hexapoda</taxon>
        <taxon>Insecta</taxon>
        <taxon>Pterygota</taxon>
        <taxon>Neoptera</taxon>
        <taxon>Endopterygota</taxon>
        <taxon>Lepidoptera</taxon>
        <taxon>Glossata</taxon>
        <taxon>Ditrysia</taxon>
        <taxon>Pyraloidea</taxon>
        <taxon>Crambidae</taxon>
        <taxon>Crambinae</taxon>
        <taxon>Diatraea</taxon>
    </lineage>
</organism>
<feature type="signal peptide" evidence="1">
    <location>
        <begin position="1"/>
        <end position="15"/>
    </location>
</feature>
<keyword evidence="3" id="KW-1185">Reference proteome</keyword>
<sequence>MKYLLIVASLSIASAGVIKEEACDGVRINGTYYEKEIIKTDLDRPYLLTVDYSTNTLYFSYSIKSDEDIFKTARIDLDTNAFSDIDIVNGFAQTVDYEHQKVFIGSNDGIYKYDHDTNQVEFVGQRGSDIWAIYYDDVLYYSEFPSQFLYTLSNGTATRFKDLEDTKVDHFVTDGDNTMFYTNATGLFSQKKGTKDAVLIEEFPHNGPRGLTTNKYEDVYVCMRDGIYEVDKTQPSLKKIVDVDDCFGIAFDIYDEIIYADWKSLIRLKESDIC</sequence>
<accession>A0A9N9R5N1</accession>
<evidence type="ECO:0000256" key="1">
    <source>
        <dbReference type="SAM" id="SignalP"/>
    </source>
</evidence>
<dbReference type="AlphaFoldDB" id="A0A9N9R5N1"/>
<keyword evidence="1" id="KW-0732">Signal</keyword>
<dbReference type="InterPro" id="IPR015943">
    <property type="entry name" value="WD40/YVTN_repeat-like_dom_sf"/>
</dbReference>
<feature type="chain" id="PRO_5040215232" description="Ommochrome-binding protein-like" evidence="1">
    <location>
        <begin position="16"/>
        <end position="274"/>
    </location>
</feature>
<proteinExistence type="predicted"/>
<dbReference type="Gene3D" id="2.130.10.10">
    <property type="entry name" value="YVTN repeat-like/Quinoprotein amine dehydrogenase"/>
    <property type="match status" value="1"/>
</dbReference>
<reference evidence="2" key="2">
    <citation type="submission" date="2022-10" db="EMBL/GenBank/DDBJ databases">
        <authorList>
            <consortium name="ENA_rothamsted_submissions"/>
            <consortium name="culmorum"/>
            <person name="King R."/>
        </authorList>
    </citation>
    <scope>NUCLEOTIDE SEQUENCE</scope>
</reference>
<evidence type="ECO:0008006" key="4">
    <source>
        <dbReference type="Google" id="ProtNLM"/>
    </source>
</evidence>